<dbReference type="STRING" id="1797263.A2397_04335"/>
<sequence length="74" mass="8324">MPVQIEAPEEKQTSKSSRKIPEHTRDGYYTPDIPYGERRARDIAAYGSGVVFALGRRAGKVPKRPDSDGNYTER</sequence>
<comment type="caution">
    <text evidence="2">The sequence shown here is derived from an EMBL/GenBank/DDBJ whole genome shotgun (WGS) entry which is preliminary data.</text>
</comment>
<dbReference type="EMBL" id="MEXR01000037">
    <property type="protein sequence ID" value="OGD09182.1"/>
    <property type="molecule type" value="Genomic_DNA"/>
</dbReference>
<protein>
    <submittedName>
        <fullName evidence="2">Uncharacterized protein</fullName>
    </submittedName>
</protein>
<organism evidence="2 3">
    <name type="scientific">Candidatus Amesbacteria bacterium RIFOXYB1_FULL_44_23</name>
    <dbReference type="NCBI Taxonomy" id="1797263"/>
    <lineage>
        <taxon>Bacteria</taxon>
        <taxon>Candidatus Amesiibacteriota</taxon>
    </lineage>
</organism>
<reference evidence="2 3" key="1">
    <citation type="journal article" date="2016" name="Nat. Commun.">
        <title>Thousands of microbial genomes shed light on interconnected biogeochemical processes in an aquifer system.</title>
        <authorList>
            <person name="Anantharaman K."/>
            <person name="Brown C.T."/>
            <person name="Hug L.A."/>
            <person name="Sharon I."/>
            <person name="Castelle C.J."/>
            <person name="Probst A.J."/>
            <person name="Thomas B.C."/>
            <person name="Singh A."/>
            <person name="Wilkins M.J."/>
            <person name="Karaoz U."/>
            <person name="Brodie E.L."/>
            <person name="Williams K.H."/>
            <person name="Hubbard S.S."/>
            <person name="Banfield J.F."/>
        </authorList>
    </citation>
    <scope>NUCLEOTIDE SEQUENCE [LARGE SCALE GENOMIC DNA]</scope>
</reference>
<evidence type="ECO:0000313" key="3">
    <source>
        <dbReference type="Proteomes" id="UP000176424"/>
    </source>
</evidence>
<evidence type="ECO:0000313" key="2">
    <source>
        <dbReference type="EMBL" id="OGD09182.1"/>
    </source>
</evidence>
<name>A0A1F4ZS10_9BACT</name>
<feature type="compositionally biased region" description="Basic and acidic residues" evidence="1">
    <location>
        <begin position="8"/>
        <end position="26"/>
    </location>
</feature>
<proteinExistence type="predicted"/>
<feature type="region of interest" description="Disordered" evidence="1">
    <location>
        <begin position="1"/>
        <end position="33"/>
    </location>
</feature>
<dbReference type="AlphaFoldDB" id="A0A1F4ZS10"/>
<dbReference type="Proteomes" id="UP000176424">
    <property type="component" value="Unassembled WGS sequence"/>
</dbReference>
<accession>A0A1F4ZS10</accession>
<gene>
    <name evidence="2" type="ORF">A2397_04335</name>
</gene>
<evidence type="ECO:0000256" key="1">
    <source>
        <dbReference type="SAM" id="MobiDB-lite"/>
    </source>
</evidence>